<keyword evidence="6" id="KW-1185">Reference proteome</keyword>
<evidence type="ECO:0000256" key="2">
    <source>
        <dbReference type="ARBA" id="ARBA00023242"/>
    </source>
</evidence>
<feature type="compositionally biased region" description="Basic residues" evidence="3">
    <location>
        <begin position="45"/>
        <end position="55"/>
    </location>
</feature>
<feature type="domain" description="Zn(2)-C6 fungal-type" evidence="4">
    <location>
        <begin position="57"/>
        <end position="89"/>
    </location>
</feature>
<accession>A0A9P8C5C5</accession>
<evidence type="ECO:0000259" key="4">
    <source>
        <dbReference type="PROSITE" id="PS50048"/>
    </source>
</evidence>
<evidence type="ECO:0000256" key="3">
    <source>
        <dbReference type="SAM" id="MobiDB-lite"/>
    </source>
</evidence>
<dbReference type="SUPFAM" id="SSF57701">
    <property type="entry name" value="Zn2/Cys6 DNA-binding domain"/>
    <property type="match status" value="1"/>
</dbReference>
<dbReference type="CDD" id="cd12148">
    <property type="entry name" value="fungal_TF_MHR"/>
    <property type="match status" value="1"/>
</dbReference>
<feature type="region of interest" description="Disordered" evidence="3">
    <location>
        <begin position="23"/>
        <end position="56"/>
    </location>
</feature>
<reference evidence="5" key="1">
    <citation type="journal article" date="2021" name="IMA Fungus">
        <title>Genomic characterization of three marine fungi, including Emericellopsis atlantica sp. nov. with signatures of a generalist lifestyle and marine biomass degradation.</title>
        <authorList>
            <person name="Hagestad O.C."/>
            <person name="Hou L."/>
            <person name="Andersen J.H."/>
            <person name="Hansen E.H."/>
            <person name="Altermark B."/>
            <person name="Li C."/>
            <person name="Kuhnert E."/>
            <person name="Cox R.J."/>
            <person name="Crous P.W."/>
            <person name="Spatafora J.W."/>
            <person name="Lail K."/>
            <person name="Amirebrahimi M."/>
            <person name="Lipzen A."/>
            <person name="Pangilinan J."/>
            <person name="Andreopoulos W."/>
            <person name="Hayes R.D."/>
            <person name="Ng V."/>
            <person name="Grigoriev I.V."/>
            <person name="Jackson S.A."/>
            <person name="Sutton T.D.S."/>
            <person name="Dobson A.D.W."/>
            <person name="Rama T."/>
        </authorList>
    </citation>
    <scope>NUCLEOTIDE SEQUENCE</scope>
    <source>
        <strain evidence="5">TRa018bII</strain>
    </source>
</reference>
<dbReference type="Proteomes" id="UP000824998">
    <property type="component" value="Unassembled WGS sequence"/>
</dbReference>
<feature type="region of interest" description="Disordered" evidence="3">
    <location>
        <begin position="579"/>
        <end position="603"/>
    </location>
</feature>
<dbReference type="InterPro" id="IPR036864">
    <property type="entry name" value="Zn2-C6_fun-type_DNA-bd_sf"/>
</dbReference>
<dbReference type="Gene3D" id="4.10.240.10">
    <property type="entry name" value="Zn(2)-C6 fungal-type DNA-binding domain"/>
    <property type="match status" value="1"/>
</dbReference>
<protein>
    <submittedName>
        <fullName evidence="5">Fungal-specific transcription factor domain-containing protein</fullName>
    </submittedName>
</protein>
<dbReference type="CDD" id="cd00067">
    <property type="entry name" value="GAL4"/>
    <property type="match status" value="1"/>
</dbReference>
<organism evidence="5 6">
    <name type="scientific">Amylocarpus encephaloides</name>
    <dbReference type="NCBI Taxonomy" id="45428"/>
    <lineage>
        <taxon>Eukaryota</taxon>
        <taxon>Fungi</taxon>
        <taxon>Dikarya</taxon>
        <taxon>Ascomycota</taxon>
        <taxon>Pezizomycotina</taxon>
        <taxon>Leotiomycetes</taxon>
        <taxon>Helotiales</taxon>
        <taxon>Helotiales incertae sedis</taxon>
        <taxon>Amylocarpus</taxon>
    </lineage>
</organism>
<dbReference type="GO" id="GO:0008270">
    <property type="term" value="F:zinc ion binding"/>
    <property type="evidence" value="ECO:0007669"/>
    <property type="project" value="InterPro"/>
</dbReference>
<dbReference type="SMART" id="SM00906">
    <property type="entry name" value="Fungal_trans"/>
    <property type="match status" value="1"/>
</dbReference>
<evidence type="ECO:0000256" key="1">
    <source>
        <dbReference type="ARBA" id="ARBA00022723"/>
    </source>
</evidence>
<dbReference type="PROSITE" id="PS00463">
    <property type="entry name" value="ZN2_CY6_FUNGAL_1"/>
    <property type="match status" value="1"/>
</dbReference>
<dbReference type="InterPro" id="IPR007219">
    <property type="entry name" value="XnlR_reg_dom"/>
</dbReference>
<keyword evidence="1" id="KW-0479">Metal-binding</keyword>
<dbReference type="InterPro" id="IPR001138">
    <property type="entry name" value="Zn2Cys6_DnaBD"/>
</dbReference>
<proteinExistence type="predicted"/>
<gene>
    <name evidence="5" type="ORF">BJ875DRAFT_9770</name>
</gene>
<sequence>MDNNTADEFDLSALILHNATTSPFFNSPSPSPAVETAPEPVPRPISKRRGKKRSSRACTTCRNRKVRCNIVAHGAPCSNCRHDEIECILPLSRRQRSARERAERCLRDSLDGSDSGDQHNAHLKIEVEQSTSKDNQTLTLSDLAPHGMDISEHPLAEILPFPATSPVTVGASTTCPSSSRTKSWIQIQSPLASAPVLNTNPNAFENGLPNLPPIFTPFPRHLDSADFQYLYSRDALTVPSEKLQIPLLKAYVNHVHGNIPILDVEEFLSVVKYGCGSSDLHRGDLQEQTWRGKISFLLFQAVMFAAVEFVGLKALEEAGWKSREDCSRAMAGRVKLLYDFDTTSDRLAIVQALLLLTLQKPEPSRRPAHRTSPTKNAEHHLNLAISLCYSLGLHRTLPLPESPALHAHLSRKRRLERRIFWTAFIRDRLLAISSDGRKRPVHIKKEDCEIEQLSIADFDMTPESGEDDGEAEMRDRVSAQTFIEKAILCWEGSDTGFGAALLGYNKRLDPKPLFPWQEQENDPILAYPTCTLEWQRREELEMDTTTTACSFPFTKLNNHSPLENTQFETQRNSSLFTFHPSSSVTSSESPLLTPRPFDDDQQRPFASEPKLVFSPDRDTDLGAGYGVDGEYDDYLELLRPSIEVEVKKPSLDPVKGGMGIGINKGIRERGMGARAFELDCERGCILEV</sequence>
<feature type="compositionally biased region" description="Low complexity" evidence="3">
    <location>
        <begin position="580"/>
        <end position="594"/>
    </location>
</feature>
<dbReference type="GO" id="GO:0000981">
    <property type="term" value="F:DNA-binding transcription factor activity, RNA polymerase II-specific"/>
    <property type="evidence" value="ECO:0007669"/>
    <property type="project" value="InterPro"/>
</dbReference>
<dbReference type="EMBL" id="MU251460">
    <property type="protein sequence ID" value="KAG9234538.1"/>
    <property type="molecule type" value="Genomic_DNA"/>
</dbReference>
<dbReference type="Pfam" id="PF04082">
    <property type="entry name" value="Fungal_trans"/>
    <property type="match status" value="1"/>
</dbReference>
<dbReference type="InterPro" id="IPR052761">
    <property type="entry name" value="Fungal_Detox/Toxin_TFs"/>
</dbReference>
<dbReference type="GO" id="GO:0006351">
    <property type="term" value="P:DNA-templated transcription"/>
    <property type="evidence" value="ECO:0007669"/>
    <property type="project" value="InterPro"/>
</dbReference>
<evidence type="ECO:0000313" key="6">
    <source>
        <dbReference type="Proteomes" id="UP000824998"/>
    </source>
</evidence>
<dbReference type="Pfam" id="PF00172">
    <property type="entry name" value="Zn_clus"/>
    <property type="match status" value="1"/>
</dbReference>
<dbReference type="OrthoDB" id="5121955at2759"/>
<keyword evidence="2" id="KW-0539">Nucleus</keyword>
<dbReference type="SMART" id="SM00066">
    <property type="entry name" value="GAL4"/>
    <property type="match status" value="1"/>
</dbReference>
<name>A0A9P8C5C5_9HELO</name>
<comment type="caution">
    <text evidence="5">The sequence shown here is derived from an EMBL/GenBank/DDBJ whole genome shotgun (WGS) entry which is preliminary data.</text>
</comment>
<dbReference type="PROSITE" id="PS50048">
    <property type="entry name" value="ZN2_CY6_FUNGAL_2"/>
    <property type="match status" value="1"/>
</dbReference>
<evidence type="ECO:0000313" key="5">
    <source>
        <dbReference type="EMBL" id="KAG9234538.1"/>
    </source>
</evidence>
<dbReference type="GO" id="GO:0003677">
    <property type="term" value="F:DNA binding"/>
    <property type="evidence" value="ECO:0007669"/>
    <property type="project" value="InterPro"/>
</dbReference>
<dbReference type="PANTHER" id="PTHR47425:SF3">
    <property type="entry name" value="ZN(II)2CYS6 TRANSCRIPTION FACTOR (EUROFUNG)"/>
    <property type="match status" value="1"/>
</dbReference>
<dbReference type="PANTHER" id="PTHR47425">
    <property type="entry name" value="FARB-RELATED"/>
    <property type="match status" value="1"/>
</dbReference>
<dbReference type="AlphaFoldDB" id="A0A9P8C5C5"/>